<name>A0A7W1WS02_9BACL</name>
<dbReference type="InterPro" id="IPR005531">
    <property type="entry name" value="Asp23"/>
</dbReference>
<evidence type="ECO:0000313" key="3">
    <source>
        <dbReference type="Proteomes" id="UP000535491"/>
    </source>
</evidence>
<evidence type="ECO:0000313" key="2">
    <source>
        <dbReference type="EMBL" id="MBA4494994.1"/>
    </source>
</evidence>
<sequence>MIDYKAEELGKVEIAPEVIQIISGLSASQVEGVVGLNGGLNQLLGRKNLRKGIRVDFDEQLTIELAINVLYGYHIPDVGREVQEKVKSAVESMTSLVVDRVIVRVEGIKFPQTEQAADPDAAHK</sequence>
<dbReference type="AlphaFoldDB" id="A0A7W1WS02"/>
<organism evidence="2 3">
    <name type="scientific">Paenactinomyces guangxiensis</name>
    <dbReference type="NCBI Taxonomy" id="1490290"/>
    <lineage>
        <taxon>Bacteria</taxon>
        <taxon>Bacillati</taxon>
        <taxon>Bacillota</taxon>
        <taxon>Bacilli</taxon>
        <taxon>Bacillales</taxon>
        <taxon>Thermoactinomycetaceae</taxon>
        <taxon>Paenactinomyces</taxon>
    </lineage>
</organism>
<dbReference type="PANTHER" id="PTHR34297">
    <property type="entry name" value="HYPOTHETICAL CYTOSOLIC PROTEIN-RELATED"/>
    <property type="match status" value="1"/>
</dbReference>
<proteinExistence type="inferred from homology"/>
<reference evidence="2 3" key="1">
    <citation type="submission" date="2020-07" db="EMBL/GenBank/DDBJ databases">
        <authorList>
            <person name="Feng H."/>
        </authorList>
    </citation>
    <scope>NUCLEOTIDE SEQUENCE [LARGE SCALE GENOMIC DNA]</scope>
    <source>
        <strain evidence="3">s-10</strain>
    </source>
</reference>
<dbReference type="Pfam" id="PF03780">
    <property type="entry name" value="Asp23"/>
    <property type="match status" value="1"/>
</dbReference>
<dbReference type="EMBL" id="JACEIQ010000011">
    <property type="protein sequence ID" value="MBA4494994.1"/>
    <property type="molecule type" value="Genomic_DNA"/>
</dbReference>
<gene>
    <name evidence="2" type="ORF">H1191_11815</name>
</gene>
<comment type="caution">
    <text evidence="2">The sequence shown here is derived from an EMBL/GenBank/DDBJ whole genome shotgun (WGS) entry which is preliminary data.</text>
</comment>
<dbReference type="PANTHER" id="PTHR34297:SF2">
    <property type="entry name" value="ASP23_GLS24 FAMILY ENVELOPE STRESS RESPONSE PROTEIN"/>
    <property type="match status" value="1"/>
</dbReference>
<protein>
    <submittedName>
        <fullName evidence="2">Asp23/Gls24 family envelope stress response protein</fullName>
    </submittedName>
</protein>
<keyword evidence="3" id="KW-1185">Reference proteome</keyword>
<dbReference type="Proteomes" id="UP000535491">
    <property type="component" value="Unassembled WGS sequence"/>
</dbReference>
<evidence type="ECO:0000256" key="1">
    <source>
        <dbReference type="ARBA" id="ARBA00005721"/>
    </source>
</evidence>
<comment type="similarity">
    <text evidence="1">Belongs to the asp23 family.</text>
</comment>
<accession>A0A7W1WS02</accession>